<sequence>MSITRTARPLRTLALALFAAVSAVALVALATPAHATPSEADLDKQIQAKSNQFNKAVEQYDRLMVDLKKNNKKIAALQKKLKPLEIKVDKAQRQVGSIASAAYRGGTANAVNSILANGSANTLLDSLSMLDQIAHQQNQQVSALVKAKNELDRQKNALTSTVDKENQQKKDLAAKKKKLDADVQKLRDMRTQAYGSPDNYGQTVDYGPPPNIPGTAGQAVSFAWNQLGKPYQMNAAGPSAYDCSGLTMAAWANAGRSLSHSTYSQWNETARIGRGDLQPGDLVFYYNNEHVAIYIGGGTVIHAPTYGEPVKKAGIDTMPIDGYGRVR</sequence>
<keyword evidence="9" id="KW-1185">Reference proteome</keyword>
<dbReference type="InterPro" id="IPR051794">
    <property type="entry name" value="PG_Endopeptidase_C40"/>
</dbReference>
<evidence type="ECO:0000259" key="7">
    <source>
        <dbReference type="PROSITE" id="PS51935"/>
    </source>
</evidence>
<reference evidence="8" key="1">
    <citation type="submission" date="2021-01" db="EMBL/GenBank/DDBJ databases">
        <title>Whole genome shotgun sequence of Actinocatenispora rupis NBRC 107355.</title>
        <authorList>
            <person name="Komaki H."/>
            <person name="Tamura T."/>
        </authorList>
    </citation>
    <scope>NUCLEOTIDE SEQUENCE</scope>
    <source>
        <strain evidence="8">NBRC 107355</strain>
    </source>
</reference>
<organism evidence="8 9">
    <name type="scientific">Actinocatenispora rupis</name>
    <dbReference type="NCBI Taxonomy" id="519421"/>
    <lineage>
        <taxon>Bacteria</taxon>
        <taxon>Bacillati</taxon>
        <taxon>Actinomycetota</taxon>
        <taxon>Actinomycetes</taxon>
        <taxon>Micromonosporales</taxon>
        <taxon>Micromonosporaceae</taxon>
        <taxon>Actinocatenispora</taxon>
    </lineage>
</organism>
<dbReference type="PANTHER" id="PTHR47359:SF3">
    <property type="entry name" value="NLP_P60 DOMAIN-CONTAINING PROTEIN-RELATED"/>
    <property type="match status" value="1"/>
</dbReference>
<comment type="caution">
    <text evidence="8">The sequence shown here is derived from an EMBL/GenBank/DDBJ whole genome shotgun (WGS) entry which is preliminary data.</text>
</comment>
<gene>
    <name evidence="8" type="ORF">Aru02nite_11640</name>
</gene>
<feature type="coiled-coil region" evidence="5">
    <location>
        <begin position="144"/>
        <end position="189"/>
    </location>
</feature>
<dbReference type="Gene3D" id="3.90.1720.10">
    <property type="entry name" value="endopeptidase domain like (from Nostoc punctiforme)"/>
    <property type="match status" value="1"/>
</dbReference>
<keyword evidence="4" id="KW-0788">Thiol protease</keyword>
<dbReference type="InterPro" id="IPR000064">
    <property type="entry name" value="NLP_P60_dom"/>
</dbReference>
<protein>
    <recommendedName>
        <fullName evidence="7">NlpC/P60 domain-containing protein</fullName>
    </recommendedName>
</protein>
<dbReference type="GO" id="GO:0006508">
    <property type="term" value="P:proteolysis"/>
    <property type="evidence" value="ECO:0007669"/>
    <property type="project" value="UniProtKB-KW"/>
</dbReference>
<dbReference type="EMBL" id="BOMB01000007">
    <property type="protein sequence ID" value="GID10275.1"/>
    <property type="molecule type" value="Genomic_DNA"/>
</dbReference>
<evidence type="ECO:0000256" key="3">
    <source>
        <dbReference type="ARBA" id="ARBA00022801"/>
    </source>
</evidence>
<dbReference type="AlphaFoldDB" id="A0A8J3IX35"/>
<keyword evidence="5" id="KW-0175">Coiled coil</keyword>
<keyword evidence="6" id="KW-0732">Signal</keyword>
<dbReference type="Pfam" id="PF00877">
    <property type="entry name" value="NLPC_P60"/>
    <property type="match status" value="1"/>
</dbReference>
<evidence type="ECO:0000313" key="9">
    <source>
        <dbReference type="Proteomes" id="UP000612808"/>
    </source>
</evidence>
<evidence type="ECO:0000256" key="5">
    <source>
        <dbReference type="SAM" id="Coils"/>
    </source>
</evidence>
<dbReference type="GO" id="GO:0008234">
    <property type="term" value="F:cysteine-type peptidase activity"/>
    <property type="evidence" value="ECO:0007669"/>
    <property type="project" value="UniProtKB-KW"/>
</dbReference>
<evidence type="ECO:0000256" key="2">
    <source>
        <dbReference type="ARBA" id="ARBA00022670"/>
    </source>
</evidence>
<proteinExistence type="inferred from homology"/>
<dbReference type="RefSeq" id="WP_203655497.1">
    <property type="nucleotide sequence ID" value="NZ_BAAAZM010000033.1"/>
</dbReference>
<dbReference type="InterPro" id="IPR038765">
    <property type="entry name" value="Papain-like_cys_pep_sf"/>
</dbReference>
<dbReference type="Gene3D" id="6.10.250.3150">
    <property type="match status" value="1"/>
</dbReference>
<keyword evidence="3" id="KW-0378">Hydrolase</keyword>
<evidence type="ECO:0000256" key="6">
    <source>
        <dbReference type="SAM" id="SignalP"/>
    </source>
</evidence>
<accession>A0A8J3IX35</accession>
<dbReference type="SUPFAM" id="SSF54001">
    <property type="entry name" value="Cysteine proteinases"/>
    <property type="match status" value="1"/>
</dbReference>
<comment type="similarity">
    <text evidence="1">Belongs to the peptidase C40 family.</text>
</comment>
<name>A0A8J3IX35_9ACTN</name>
<feature type="chain" id="PRO_5035179821" description="NlpC/P60 domain-containing protein" evidence="6">
    <location>
        <begin position="36"/>
        <end position="327"/>
    </location>
</feature>
<feature type="signal peptide" evidence="6">
    <location>
        <begin position="1"/>
        <end position="35"/>
    </location>
</feature>
<dbReference type="Proteomes" id="UP000612808">
    <property type="component" value="Unassembled WGS sequence"/>
</dbReference>
<dbReference type="PROSITE" id="PS51935">
    <property type="entry name" value="NLPC_P60"/>
    <property type="match status" value="1"/>
</dbReference>
<feature type="domain" description="NlpC/P60" evidence="7">
    <location>
        <begin position="213"/>
        <end position="327"/>
    </location>
</feature>
<keyword evidence="2" id="KW-0645">Protease</keyword>
<evidence type="ECO:0000256" key="4">
    <source>
        <dbReference type="ARBA" id="ARBA00022807"/>
    </source>
</evidence>
<evidence type="ECO:0000256" key="1">
    <source>
        <dbReference type="ARBA" id="ARBA00007074"/>
    </source>
</evidence>
<dbReference type="PANTHER" id="PTHR47359">
    <property type="entry name" value="PEPTIDOGLYCAN DL-ENDOPEPTIDASE CWLO"/>
    <property type="match status" value="1"/>
</dbReference>
<evidence type="ECO:0000313" key="8">
    <source>
        <dbReference type="EMBL" id="GID10275.1"/>
    </source>
</evidence>
<feature type="coiled-coil region" evidence="5">
    <location>
        <begin position="60"/>
        <end position="94"/>
    </location>
</feature>